<dbReference type="SUPFAM" id="SSF55486">
    <property type="entry name" value="Metalloproteases ('zincins'), catalytic domain"/>
    <property type="match status" value="1"/>
</dbReference>
<proteinExistence type="inferred from homology"/>
<evidence type="ECO:0000256" key="1">
    <source>
        <dbReference type="ARBA" id="ARBA00001947"/>
    </source>
</evidence>
<dbReference type="PANTHER" id="PTHR33478">
    <property type="entry name" value="EXTRACELLULAR METALLOPROTEINASE MEP"/>
    <property type="match status" value="1"/>
</dbReference>
<comment type="similarity">
    <text evidence="3 12">Belongs to the peptidase M36 family.</text>
</comment>
<evidence type="ECO:0000256" key="9">
    <source>
        <dbReference type="ARBA" id="ARBA00022833"/>
    </source>
</evidence>
<dbReference type="EC" id="3.4.24.-" evidence="12"/>
<evidence type="ECO:0000313" key="14">
    <source>
        <dbReference type="EMBL" id="KAL2802001.1"/>
    </source>
</evidence>
<evidence type="ECO:0000256" key="5">
    <source>
        <dbReference type="ARBA" id="ARBA00022670"/>
    </source>
</evidence>
<feature type="domain" description="FTP" evidence="13">
    <location>
        <begin position="85"/>
        <end position="136"/>
    </location>
</feature>
<evidence type="ECO:0000256" key="8">
    <source>
        <dbReference type="ARBA" id="ARBA00022801"/>
    </source>
</evidence>
<dbReference type="Pfam" id="PF07504">
    <property type="entry name" value="FTP"/>
    <property type="match status" value="1"/>
</dbReference>
<dbReference type="Gene3D" id="3.10.170.10">
    <property type="match status" value="1"/>
</dbReference>
<keyword evidence="8 12" id="KW-0378">Hydrolase</keyword>
<sequence length="644" mass="70179">MRSLLVGITALSLTVSAQPTHNPSPLTHRSIDLRAFQLSSHANYSNAGYTAANVPLLRVVLRSSLTQEAYLETATQLVEHIAPNATFRIVDDHYVGGNGVAHVNFRQTVDGVDVDNAVFNVNIGRDGNVFSYGHSFYTEPVHEAKALLKRGLSDPVSALRSASRTLGLPITGDNVSTERRTEKKETYVLKGTSGAVADPQAKLAFFAKPDGALALTWRVETNVETNWLLTYVDTTSDEIHGVVDYVSAADFLVYEWSVNNPNEGPRTTISDPWDISASPFTWLSDGTTNYTTTQGNNAIAQSNPSGDPQQYLDNYRPTMPSCNFTYSYSPSMRPADTYSNSSIVQLFYTANAYHDLLYTLGFTETAGNFQWDNNGKGGLGGDYVILQAQDGGGYNNALFSTPPDGQPGMMRVTLWTNCQPYRDGVFDASVVVHEYTHGLSTRLTGGPSNSGCLSSFESLGLGEGWSDFMAIAVRINSTDTRETDYAWAAWATNNPRGGRAYPYSTSLTTNPLTYASVNGMNEMHAVGTVWASMLYEVLWNVVERFSIDEQDGGRVAFDEKGVPVDGRFLVMKLVMDGMALQPCNPTFIQARDAILDADTALTGSANHCEIWKGFAKRGLGGAAAYVVSDRKDSYDVPEGVCRTL</sequence>
<keyword evidence="11 12" id="KW-0865">Zymogen</keyword>
<evidence type="ECO:0000256" key="4">
    <source>
        <dbReference type="ARBA" id="ARBA00022525"/>
    </source>
</evidence>
<keyword evidence="9 12" id="KW-0862">Zinc</keyword>
<keyword evidence="15" id="KW-1185">Reference proteome</keyword>
<name>A0ABR4GSF9_9EURO</name>
<evidence type="ECO:0000256" key="3">
    <source>
        <dbReference type="ARBA" id="ARBA00006006"/>
    </source>
</evidence>
<evidence type="ECO:0000259" key="13">
    <source>
        <dbReference type="Pfam" id="PF07504"/>
    </source>
</evidence>
<comment type="caution">
    <text evidence="14">The sequence shown here is derived from an EMBL/GenBank/DDBJ whole genome shotgun (WGS) entry which is preliminary data.</text>
</comment>
<dbReference type="Proteomes" id="UP001610334">
    <property type="component" value="Unassembled WGS sequence"/>
</dbReference>
<keyword evidence="4 12" id="KW-0964">Secreted</keyword>
<dbReference type="InterPro" id="IPR001842">
    <property type="entry name" value="Peptidase_M36"/>
</dbReference>
<keyword evidence="5 12" id="KW-0645">Protease</keyword>
<dbReference type="InterPro" id="IPR011096">
    <property type="entry name" value="FTP_domain"/>
</dbReference>
<evidence type="ECO:0000256" key="7">
    <source>
        <dbReference type="ARBA" id="ARBA00022729"/>
    </source>
</evidence>
<dbReference type="Gene3D" id="1.10.390.10">
    <property type="entry name" value="Neutral Protease Domain 2"/>
    <property type="match status" value="1"/>
</dbReference>
<keyword evidence="10 12" id="KW-0482">Metalloprotease</keyword>
<evidence type="ECO:0000256" key="2">
    <source>
        <dbReference type="ARBA" id="ARBA00004613"/>
    </source>
</evidence>
<dbReference type="PANTHER" id="PTHR33478:SF1">
    <property type="entry name" value="EXTRACELLULAR METALLOPROTEINASE MEP"/>
    <property type="match status" value="1"/>
</dbReference>
<feature type="signal peptide" evidence="12">
    <location>
        <begin position="1"/>
        <end position="17"/>
    </location>
</feature>
<organism evidence="14 15">
    <name type="scientific">Aspergillus granulosus</name>
    <dbReference type="NCBI Taxonomy" id="176169"/>
    <lineage>
        <taxon>Eukaryota</taxon>
        <taxon>Fungi</taxon>
        <taxon>Dikarya</taxon>
        <taxon>Ascomycota</taxon>
        <taxon>Pezizomycotina</taxon>
        <taxon>Eurotiomycetes</taxon>
        <taxon>Eurotiomycetidae</taxon>
        <taxon>Eurotiales</taxon>
        <taxon>Aspergillaceae</taxon>
        <taxon>Aspergillus</taxon>
        <taxon>Aspergillus subgen. Nidulantes</taxon>
    </lineage>
</organism>
<dbReference type="Pfam" id="PF02128">
    <property type="entry name" value="Peptidase_M36"/>
    <property type="match status" value="1"/>
</dbReference>
<dbReference type="EMBL" id="JBFXLT010000217">
    <property type="protein sequence ID" value="KAL2802001.1"/>
    <property type="molecule type" value="Genomic_DNA"/>
</dbReference>
<keyword evidence="7 12" id="KW-0732">Signal</keyword>
<dbReference type="InterPro" id="IPR027268">
    <property type="entry name" value="Peptidase_M4/M1_CTD_sf"/>
</dbReference>
<dbReference type="CDD" id="cd09596">
    <property type="entry name" value="M36"/>
    <property type="match status" value="1"/>
</dbReference>
<evidence type="ECO:0000256" key="11">
    <source>
        <dbReference type="ARBA" id="ARBA00023145"/>
    </source>
</evidence>
<comment type="cofactor">
    <cofactor evidence="1 12">
        <name>Zn(2+)</name>
        <dbReference type="ChEBI" id="CHEBI:29105"/>
    </cofactor>
</comment>
<accession>A0ABR4GSF9</accession>
<evidence type="ECO:0000256" key="10">
    <source>
        <dbReference type="ARBA" id="ARBA00023049"/>
    </source>
</evidence>
<evidence type="ECO:0000256" key="6">
    <source>
        <dbReference type="ARBA" id="ARBA00022723"/>
    </source>
</evidence>
<evidence type="ECO:0000256" key="12">
    <source>
        <dbReference type="RuleBase" id="RU364017"/>
    </source>
</evidence>
<dbReference type="InterPro" id="IPR050371">
    <property type="entry name" value="Fungal_virulence_M36"/>
</dbReference>
<dbReference type="PRINTS" id="PR00999">
    <property type="entry name" value="FUNGALYSIN"/>
</dbReference>
<gene>
    <name evidence="14" type="ORF">BJX63DRAFT_426376</name>
</gene>
<protein>
    <recommendedName>
        <fullName evidence="12">Extracellular metalloproteinase</fullName>
        <ecNumber evidence="12">3.4.24.-</ecNumber>
    </recommendedName>
    <alternativeName>
        <fullName evidence="12">Fungalysin</fullName>
    </alternativeName>
</protein>
<feature type="chain" id="PRO_5044960618" description="Extracellular metalloproteinase" evidence="12">
    <location>
        <begin position="18"/>
        <end position="644"/>
    </location>
</feature>
<comment type="subcellular location">
    <subcellularLocation>
        <location evidence="2 12">Secreted</location>
    </subcellularLocation>
</comment>
<keyword evidence="6 12" id="KW-0479">Metal-binding</keyword>
<evidence type="ECO:0000313" key="15">
    <source>
        <dbReference type="Proteomes" id="UP001610334"/>
    </source>
</evidence>
<reference evidence="14 15" key="1">
    <citation type="submission" date="2024-07" db="EMBL/GenBank/DDBJ databases">
        <title>Section-level genome sequencing and comparative genomics of Aspergillus sections Usti and Cavernicolus.</title>
        <authorList>
            <consortium name="Lawrence Berkeley National Laboratory"/>
            <person name="Nybo J.L."/>
            <person name="Vesth T.C."/>
            <person name="Theobald S."/>
            <person name="Frisvad J.C."/>
            <person name="Larsen T.O."/>
            <person name="Kjaerboelling I."/>
            <person name="Rothschild-Mancinelli K."/>
            <person name="Lyhne E.K."/>
            <person name="Kogle M.E."/>
            <person name="Barry K."/>
            <person name="Clum A."/>
            <person name="Na H."/>
            <person name="Ledsgaard L."/>
            <person name="Lin J."/>
            <person name="Lipzen A."/>
            <person name="Kuo A."/>
            <person name="Riley R."/>
            <person name="Mondo S."/>
            <person name="Labutti K."/>
            <person name="Haridas S."/>
            <person name="Pangalinan J."/>
            <person name="Salamov A.A."/>
            <person name="Simmons B.A."/>
            <person name="Magnuson J.K."/>
            <person name="Chen J."/>
            <person name="Drula E."/>
            <person name="Henrissat B."/>
            <person name="Wiebenga A."/>
            <person name="Lubbers R.J."/>
            <person name="Gomes A.C."/>
            <person name="Makela M.R."/>
            <person name="Stajich J."/>
            <person name="Grigoriev I.V."/>
            <person name="Mortensen U.H."/>
            <person name="De Vries R.P."/>
            <person name="Baker S.E."/>
            <person name="Andersen M.R."/>
        </authorList>
    </citation>
    <scope>NUCLEOTIDE SEQUENCE [LARGE SCALE GENOMIC DNA]</scope>
    <source>
        <strain evidence="14 15">CBS 588.65</strain>
    </source>
</reference>